<feature type="compositionally biased region" description="Basic and acidic residues" evidence="1">
    <location>
        <begin position="224"/>
        <end position="233"/>
    </location>
</feature>
<evidence type="ECO:0000256" key="1">
    <source>
        <dbReference type="SAM" id="MobiDB-lite"/>
    </source>
</evidence>
<feature type="region of interest" description="Disordered" evidence="1">
    <location>
        <begin position="193"/>
        <end position="238"/>
    </location>
</feature>
<protein>
    <recommendedName>
        <fullName evidence="2">Myb-like domain-containing protein</fullName>
    </recommendedName>
</protein>
<comment type="caution">
    <text evidence="3">The sequence shown here is derived from an EMBL/GenBank/DDBJ whole genome shotgun (WGS) entry which is preliminary data.</text>
</comment>
<feature type="region of interest" description="Disordered" evidence="1">
    <location>
        <begin position="376"/>
        <end position="438"/>
    </location>
</feature>
<reference evidence="3 4" key="1">
    <citation type="journal article" date="2018" name="Cell">
        <title>The Chara Genome: Secondary Complexity and Implications for Plant Terrestrialization.</title>
        <authorList>
            <person name="Nishiyama T."/>
            <person name="Sakayama H."/>
            <person name="Vries J.D."/>
            <person name="Buschmann H."/>
            <person name="Saint-Marcoux D."/>
            <person name="Ullrich K.K."/>
            <person name="Haas F.B."/>
            <person name="Vanderstraeten L."/>
            <person name="Becker D."/>
            <person name="Lang D."/>
            <person name="Vosolsobe S."/>
            <person name="Rombauts S."/>
            <person name="Wilhelmsson P.K.I."/>
            <person name="Janitza P."/>
            <person name="Kern R."/>
            <person name="Heyl A."/>
            <person name="Rumpler F."/>
            <person name="Villalobos L.I.A.C."/>
            <person name="Clay J.M."/>
            <person name="Skokan R."/>
            <person name="Toyoda A."/>
            <person name="Suzuki Y."/>
            <person name="Kagoshima H."/>
            <person name="Schijlen E."/>
            <person name="Tajeshwar N."/>
            <person name="Catarino B."/>
            <person name="Hetherington A.J."/>
            <person name="Saltykova A."/>
            <person name="Bonnot C."/>
            <person name="Breuninger H."/>
            <person name="Symeonidi A."/>
            <person name="Radhakrishnan G.V."/>
            <person name="Van Nieuwerburgh F."/>
            <person name="Deforce D."/>
            <person name="Chang C."/>
            <person name="Karol K.G."/>
            <person name="Hedrich R."/>
            <person name="Ulvskov P."/>
            <person name="Glockner G."/>
            <person name="Delwiche C.F."/>
            <person name="Petrasek J."/>
            <person name="Van de Peer Y."/>
            <person name="Friml J."/>
            <person name="Beilby M."/>
            <person name="Dolan L."/>
            <person name="Kohara Y."/>
            <person name="Sugano S."/>
            <person name="Fujiyama A."/>
            <person name="Delaux P.-M."/>
            <person name="Quint M."/>
            <person name="TheiBen G."/>
            <person name="Hagemann M."/>
            <person name="Harholt J."/>
            <person name="Dunand C."/>
            <person name="Zachgo S."/>
            <person name="Langdale J."/>
            <person name="Maumus F."/>
            <person name="Straeten D.V.D."/>
            <person name="Gould S.B."/>
            <person name="Rensing S.A."/>
        </authorList>
    </citation>
    <scope>NUCLEOTIDE SEQUENCE [LARGE SCALE GENOMIC DNA]</scope>
    <source>
        <strain evidence="3 4">S276</strain>
    </source>
</reference>
<evidence type="ECO:0000259" key="2">
    <source>
        <dbReference type="PROSITE" id="PS50090"/>
    </source>
</evidence>
<feature type="compositionally biased region" description="Polar residues" evidence="1">
    <location>
        <begin position="194"/>
        <end position="203"/>
    </location>
</feature>
<evidence type="ECO:0000313" key="4">
    <source>
        <dbReference type="Proteomes" id="UP000265515"/>
    </source>
</evidence>
<accession>A0A388LU19</accession>
<dbReference type="InterPro" id="IPR044822">
    <property type="entry name" value="Myb_DNA-bind_4"/>
</dbReference>
<sequence length="524" mass="57331">MTGYLKGIQTRISERERPWSGSVHACGVSHTLSPSSASVHGRGVSHTLPPSSASGLTSSKLYSHGVLPSQTVRLLQTGLPPSHAHSAPSSYSTAVALQGTRSSKGSDPSTLHPWTESGLHAVDKSPSRGQTSASLPSSSSSGASQLQSSSSVYPVPCNRACMQSATIPCMQSALQCMQTKQSPPTDGMLALPGSESSPVSTRRQPPLATPFSAGDALGVTRGDNSTRDSHGDEAVDNVDNDVIRSCKSSYLRMTDRQRRGAPWSHSDTMALVRAKREEVALFNSSSSRQRCKTRPERWADVMKALHESGVRRSYKECKKRWDNLLQMVRKIADWNQQCLAQKNYWLMDRVERRAKGMVFNVEREVFDSMIEWVSRKRPSGAKGADSPVDAGGEDPAAAVDREEACNPDAAPQSRVDDIPNTEKAPQEASHQPILPPLLGLDEKKNTDIKHAIQELTSAIRESSKQLCSTLHEVWQSHQAVLDKHTRSLERITEVIVVGNQRFEHAMMHVSESIHGLREQVNSRP</sequence>
<dbReference type="PANTHER" id="PTHR33492">
    <property type="entry name" value="OSJNBA0043A12.37 PROTEIN-RELATED"/>
    <property type="match status" value="1"/>
</dbReference>
<keyword evidence="4" id="KW-1185">Reference proteome</keyword>
<dbReference type="EMBL" id="BFEA01000534">
    <property type="protein sequence ID" value="GBG85761.1"/>
    <property type="molecule type" value="Genomic_DNA"/>
</dbReference>
<feature type="region of interest" description="Disordered" evidence="1">
    <location>
        <begin position="32"/>
        <end position="56"/>
    </location>
</feature>
<dbReference type="PROSITE" id="PS50090">
    <property type="entry name" value="MYB_LIKE"/>
    <property type="match status" value="1"/>
</dbReference>
<dbReference type="Gramene" id="GBG85761">
    <property type="protein sequence ID" value="GBG85761"/>
    <property type="gene ID" value="CBR_g40490"/>
</dbReference>
<proteinExistence type="predicted"/>
<feature type="compositionally biased region" description="Low complexity" evidence="1">
    <location>
        <begin position="80"/>
        <end position="90"/>
    </location>
</feature>
<dbReference type="Proteomes" id="UP000265515">
    <property type="component" value="Unassembled WGS sequence"/>
</dbReference>
<dbReference type="PANTHER" id="PTHR33492:SF4">
    <property type="entry name" value="OS02G0174300 PROTEIN"/>
    <property type="match status" value="1"/>
</dbReference>
<feature type="compositionally biased region" description="Low complexity" evidence="1">
    <location>
        <begin position="132"/>
        <end position="149"/>
    </location>
</feature>
<feature type="compositionally biased region" description="Polar residues" evidence="1">
    <location>
        <begin position="91"/>
        <end position="109"/>
    </location>
</feature>
<organism evidence="3 4">
    <name type="scientific">Chara braunii</name>
    <name type="common">Braun's stonewort</name>
    <dbReference type="NCBI Taxonomy" id="69332"/>
    <lineage>
        <taxon>Eukaryota</taxon>
        <taxon>Viridiplantae</taxon>
        <taxon>Streptophyta</taxon>
        <taxon>Charophyceae</taxon>
        <taxon>Charales</taxon>
        <taxon>Characeae</taxon>
        <taxon>Chara</taxon>
    </lineage>
</organism>
<dbReference type="InterPro" id="IPR001005">
    <property type="entry name" value="SANT/Myb"/>
</dbReference>
<dbReference type="AlphaFoldDB" id="A0A388LU19"/>
<name>A0A388LU19_CHABU</name>
<dbReference type="Pfam" id="PF13837">
    <property type="entry name" value="Myb_DNA-bind_4"/>
    <property type="match status" value="1"/>
</dbReference>
<gene>
    <name evidence="3" type="ORF">CBR_g40490</name>
</gene>
<evidence type="ECO:0000313" key="3">
    <source>
        <dbReference type="EMBL" id="GBG85761.1"/>
    </source>
</evidence>
<feature type="region of interest" description="Disordered" evidence="1">
    <location>
        <begin position="78"/>
        <end position="149"/>
    </location>
</feature>
<dbReference type="Gene3D" id="1.10.10.60">
    <property type="entry name" value="Homeodomain-like"/>
    <property type="match status" value="1"/>
</dbReference>
<feature type="domain" description="Myb-like" evidence="2">
    <location>
        <begin position="255"/>
        <end position="325"/>
    </location>
</feature>